<feature type="region of interest" description="Disordered" evidence="1">
    <location>
        <begin position="1"/>
        <end position="22"/>
    </location>
</feature>
<organism evidence="2 3">
    <name type="scientific">Novosphingobium mangrovi</name>
    <name type="common">ex Hu et al. 2023</name>
    <dbReference type="NCBI Taxonomy" id="2930094"/>
    <lineage>
        <taxon>Bacteria</taxon>
        <taxon>Pseudomonadati</taxon>
        <taxon>Pseudomonadota</taxon>
        <taxon>Alphaproteobacteria</taxon>
        <taxon>Sphingomonadales</taxon>
        <taxon>Sphingomonadaceae</taxon>
        <taxon>Novosphingobium</taxon>
    </lineage>
</organism>
<evidence type="ECO:0000313" key="2">
    <source>
        <dbReference type="EMBL" id="MCJ1960914.1"/>
    </source>
</evidence>
<sequence length="106" mass="11650">MTTPADTPAQDAFPAGPKPGDRTVTFLENPIVDQMLRAMVTLTMELSVTRERMRAMEQVLEAQGLAVASGIEDLTLSPEEDDARRAMREKLIADVLGPIIERLEKA</sequence>
<protein>
    <submittedName>
        <fullName evidence="2">Uncharacterized protein</fullName>
    </submittedName>
</protein>
<name>A0ABT0ACM6_9SPHN</name>
<reference evidence="2" key="1">
    <citation type="submission" date="2022-03" db="EMBL/GenBank/DDBJ databases">
        <title>Identification of a novel bacterium isolated from mangrove sediments.</title>
        <authorList>
            <person name="Pan X."/>
        </authorList>
    </citation>
    <scope>NUCLEOTIDE SEQUENCE</scope>
    <source>
        <strain evidence="2">B2637</strain>
    </source>
</reference>
<keyword evidence="3" id="KW-1185">Reference proteome</keyword>
<dbReference type="RefSeq" id="WP_226634689.1">
    <property type="nucleotide sequence ID" value="NZ_JALHAT010000012.1"/>
</dbReference>
<evidence type="ECO:0000256" key="1">
    <source>
        <dbReference type="SAM" id="MobiDB-lite"/>
    </source>
</evidence>
<gene>
    <name evidence="2" type="ORF">MTR65_09505</name>
</gene>
<accession>A0ABT0ACM6</accession>
<dbReference type="Proteomes" id="UP001162802">
    <property type="component" value="Unassembled WGS sequence"/>
</dbReference>
<comment type="caution">
    <text evidence="2">The sequence shown here is derived from an EMBL/GenBank/DDBJ whole genome shotgun (WGS) entry which is preliminary data.</text>
</comment>
<dbReference type="EMBL" id="JALHAT010000012">
    <property type="protein sequence ID" value="MCJ1960914.1"/>
    <property type="molecule type" value="Genomic_DNA"/>
</dbReference>
<evidence type="ECO:0000313" key="3">
    <source>
        <dbReference type="Proteomes" id="UP001162802"/>
    </source>
</evidence>
<proteinExistence type="predicted"/>